<feature type="chain" id="PRO_5034341125" evidence="2">
    <location>
        <begin position="17"/>
        <end position="242"/>
    </location>
</feature>
<dbReference type="AlphaFoldDB" id="A0A8B8AHS1"/>
<protein>
    <submittedName>
        <fullName evidence="4">Tyrosine-protein kinase receptor Tie-1-like</fullName>
    </submittedName>
</protein>
<keyword evidence="1" id="KW-1133">Transmembrane helix</keyword>
<organism evidence="3 4">
    <name type="scientific">Crassostrea virginica</name>
    <name type="common">Eastern oyster</name>
    <dbReference type="NCBI Taxonomy" id="6565"/>
    <lineage>
        <taxon>Eukaryota</taxon>
        <taxon>Metazoa</taxon>
        <taxon>Spiralia</taxon>
        <taxon>Lophotrochozoa</taxon>
        <taxon>Mollusca</taxon>
        <taxon>Bivalvia</taxon>
        <taxon>Autobranchia</taxon>
        <taxon>Pteriomorphia</taxon>
        <taxon>Ostreida</taxon>
        <taxon>Ostreoidea</taxon>
        <taxon>Ostreidae</taxon>
        <taxon>Crassostrea</taxon>
    </lineage>
</organism>
<dbReference type="Proteomes" id="UP000694844">
    <property type="component" value="Chromosome 7"/>
</dbReference>
<feature type="transmembrane region" description="Helical" evidence="1">
    <location>
        <begin position="202"/>
        <end position="225"/>
    </location>
</feature>
<name>A0A8B8AHS1_CRAVI</name>
<evidence type="ECO:0000313" key="3">
    <source>
        <dbReference type="Proteomes" id="UP000694844"/>
    </source>
</evidence>
<dbReference type="GeneID" id="111102561"/>
<sequence length="242" mass="27424">MFFLVRHAMYVELLAATLISEGKLESTSQSKSHKTFNTKCQPGYTGQNCDLHCRYPSFGQDCQEDCNCDEKFCDTVNGCNDTAYTLYPITSPVVHFSEPATEKITRNGCRVGYFGNDCKQQCRYPSFGDGCQMMCHCTADHCDHVCGCYMTHLKENAYVQRTQYVEKNVCANETNYNVSNTRSNKSSTENTYNSAFVDFYDVFYIVISACGVTMLLSVIYANSLIKTRTENYGQKDNFLKLS</sequence>
<evidence type="ECO:0000256" key="2">
    <source>
        <dbReference type="SAM" id="SignalP"/>
    </source>
</evidence>
<evidence type="ECO:0000256" key="1">
    <source>
        <dbReference type="SAM" id="Phobius"/>
    </source>
</evidence>
<dbReference type="RefSeq" id="XP_022291062.1">
    <property type="nucleotide sequence ID" value="XM_022435354.1"/>
</dbReference>
<dbReference type="Gene3D" id="2.170.300.10">
    <property type="entry name" value="Tie2 ligand-binding domain superfamily"/>
    <property type="match status" value="1"/>
</dbReference>
<keyword evidence="2" id="KW-0732">Signal</keyword>
<gene>
    <name evidence="4" type="primary">LOC111102561</name>
</gene>
<keyword evidence="1" id="KW-0472">Membrane</keyword>
<feature type="signal peptide" evidence="2">
    <location>
        <begin position="1"/>
        <end position="16"/>
    </location>
</feature>
<keyword evidence="3" id="KW-1185">Reference proteome</keyword>
<accession>A0A8B8AHS1</accession>
<keyword evidence="1" id="KW-0812">Transmembrane</keyword>
<dbReference type="KEGG" id="cvn:111102561"/>
<reference evidence="4" key="1">
    <citation type="submission" date="2025-08" db="UniProtKB">
        <authorList>
            <consortium name="RefSeq"/>
        </authorList>
    </citation>
    <scope>IDENTIFICATION</scope>
    <source>
        <tissue evidence="4">Whole sample</tissue>
    </source>
</reference>
<evidence type="ECO:0000313" key="4">
    <source>
        <dbReference type="RefSeq" id="XP_022291062.1"/>
    </source>
</evidence>
<proteinExistence type="predicted"/>